<reference evidence="1 2" key="1">
    <citation type="submission" date="2016-10" db="EMBL/GenBank/DDBJ databases">
        <authorList>
            <person name="de Groot N.N."/>
        </authorList>
    </citation>
    <scope>NUCLEOTIDE SEQUENCE [LARGE SCALE GENOMIC DNA]</scope>
    <source>
        <strain evidence="1 2">DSM 3756</strain>
    </source>
</reference>
<evidence type="ECO:0000313" key="1">
    <source>
        <dbReference type="EMBL" id="SDX36754.1"/>
    </source>
</evidence>
<accession>A0A1H3B5S5</accession>
<protein>
    <submittedName>
        <fullName evidence="1">Uncharacterized protein</fullName>
    </submittedName>
</protein>
<sequence length="59" mass="6693">MPEKIVSTTVGSVRIDSYQARQVTVLWVQWHYDRLHPARACATARFAVSDVFRTPSASE</sequence>
<organism evidence="1 2">
    <name type="scientific">Haloarcula vallismortis</name>
    <name type="common">Halobacterium vallismortis</name>
    <dbReference type="NCBI Taxonomy" id="28442"/>
    <lineage>
        <taxon>Archaea</taxon>
        <taxon>Methanobacteriati</taxon>
        <taxon>Methanobacteriota</taxon>
        <taxon>Stenosarchaea group</taxon>
        <taxon>Halobacteria</taxon>
        <taxon>Halobacteriales</taxon>
        <taxon>Haloarculaceae</taxon>
        <taxon>Haloarcula</taxon>
    </lineage>
</organism>
<evidence type="ECO:0000313" key="2">
    <source>
        <dbReference type="Proteomes" id="UP000182573"/>
    </source>
</evidence>
<name>A0A1H3B5S5_HALVA</name>
<dbReference type="Proteomes" id="UP000182573">
    <property type="component" value="Unassembled WGS sequence"/>
</dbReference>
<dbReference type="EMBL" id="FNOF01000037">
    <property type="protein sequence ID" value="SDX36754.1"/>
    <property type="molecule type" value="Genomic_DNA"/>
</dbReference>
<gene>
    <name evidence="1" type="ORF">SAMN05443574_13714</name>
</gene>
<dbReference type="AlphaFoldDB" id="A0A1H3B5S5"/>
<dbReference type="STRING" id="28442.SAMN05443574_13714"/>
<proteinExistence type="predicted"/>